<keyword evidence="1" id="KW-0812">Transmembrane</keyword>
<dbReference type="EMBL" id="JAAKFY010000025">
    <property type="protein sequence ID" value="KAF3834592.1"/>
    <property type="molecule type" value="Genomic_DNA"/>
</dbReference>
<keyword evidence="4" id="KW-1185">Reference proteome</keyword>
<dbReference type="AlphaFoldDB" id="A0A7J5XC36"/>
<reference evidence="3 4" key="1">
    <citation type="submission" date="2020-03" db="EMBL/GenBank/DDBJ databases">
        <title>Dissostichus mawsoni Genome sequencing and assembly.</title>
        <authorList>
            <person name="Park H."/>
        </authorList>
    </citation>
    <scope>NUCLEOTIDE SEQUENCE [LARGE SCALE GENOMIC DNA]</scope>
    <source>
        <strain evidence="3">DM0001</strain>
        <tissue evidence="3">Muscle</tissue>
    </source>
</reference>
<evidence type="ECO:0000313" key="3">
    <source>
        <dbReference type="EMBL" id="KAF3834592.1"/>
    </source>
</evidence>
<proteinExistence type="predicted"/>
<evidence type="ECO:0000256" key="2">
    <source>
        <dbReference type="SAM" id="SignalP"/>
    </source>
</evidence>
<feature type="chain" id="PRO_5029624710" evidence="2">
    <location>
        <begin position="21"/>
        <end position="135"/>
    </location>
</feature>
<keyword evidence="1" id="KW-0472">Membrane</keyword>
<gene>
    <name evidence="3" type="ORF">F7725_027150</name>
</gene>
<evidence type="ECO:0000256" key="1">
    <source>
        <dbReference type="SAM" id="Phobius"/>
    </source>
</evidence>
<organism evidence="3 4">
    <name type="scientific">Dissostichus mawsoni</name>
    <name type="common">Antarctic cod</name>
    <dbReference type="NCBI Taxonomy" id="36200"/>
    <lineage>
        <taxon>Eukaryota</taxon>
        <taxon>Metazoa</taxon>
        <taxon>Chordata</taxon>
        <taxon>Craniata</taxon>
        <taxon>Vertebrata</taxon>
        <taxon>Euteleostomi</taxon>
        <taxon>Actinopterygii</taxon>
        <taxon>Neopterygii</taxon>
        <taxon>Teleostei</taxon>
        <taxon>Neoteleostei</taxon>
        <taxon>Acanthomorphata</taxon>
        <taxon>Eupercaria</taxon>
        <taxon>Perciformes</taxon>
        <taxon>Notothenioidei</taxon>
        <taxon>Nototheniidae</taxon>
        <taxon>Dissostichus</taxon>
    </lineage>
</organism>
<sequence length="135" mass="16253">MSRRGSPLVWYFVFFFKCSAADLMCFSFCAFIKDMYFFIVSLEHDYTFMEFPVIQRPNFLFLFRPRVSRKIECLYICLSSRRSELSERGRSVLLRLLILICWYFLSLCFFFVSSSCSDTRSSSLFNFHFNISDRR</sequence>
<name>A0A7J5XC36_DISMA</name>
<keyword evidence="1" id="KW-1133">Transmembrane helix</keyword>
<dbReference type="Proteomes" id="UP000518266">
    <property type="component" value="Unassembled WGS sequence"/>
</dbReference>
<feature type="signal peptide" evidence="2">
    <location>
        <begin position="1"/>
        <end position="20"/>
    </location>
</feature>
<accession>A0A7J5XC36</accession>
<comment type="caution">
    <text evidence="3">The sequence shown here is derived from an EMBL/GenBank/DDBJ whole genome shotgun (WGS) entry which is preliminary data.</text>
</comment>
<protein>
    <submittedName>
        <fullName evidence="3">Uncharacterized protein</fullName>
    </submittedName>
</protein>
<feature type="transmembrane region" description="Helical" evidence="1">
    <location>
        <begin position="92"/>
        <end position="112"/>
    </location>
</feature>
<evidence type="ECO:0000313" key="4">
    <source>
        <dbReference type="Proteomes" id="UP000518266"/>
    </source>
</evidence>
<keyword evidence="2" id="KW-0732">Signal</keyword>
<feature type="transmembrane region" description="Helical" evidence="1">
    <location>
        <begin position="12"/>
        <end position="32"/>
    </location>
</feature>